<evidence type="ECO:0000313" key="2">
    <source>
        <dbReference type="EMBL" id="PXA65998.1"/>
    </source>
</evidence>
<reference evidence="2 3" key="1">
    <citation type="submission" date="2018-05" db="EMBL/GenBank/DDBJ databases">
        <title>Genetic diversity of glacier-inhabiting Cryobacterium bacteria in China and description of Cryobacterium mengkeensis sp. nov. and Arthrobacter glacialis sp. nov.</title>
        <authorList>
            <person name="Liu Q."/>
            <person name="Xin Y.-H."/>
        </authorList>
    </citation>
    <scope>NUCLEOTIDE SEQUENCE [LARGE SCALE GENOMIC DNA]</scope>
    <source>
        <strain evidence="2 3">GP3</strain>
    </source>
</reference>
<dbReference type="AlphaFoldDB" id="A0A2V3DS61"/>
<evidence type="ECO:0000256" key="1">
    <source>
        <dbReference type="ARBA" id="ARBA00005721"/>
    </source>
</evidence>
<name>A0A2V3DS61_9MICC</name>
<gene>
    <name evidence="2" type="ORF">CVS29_08365</name>
</gene>
<organism evidence="2 3">
    <name type="scientific">Arthrobacter psychrochitiniphilus</name>
    <dbReference type="NCBI Taxonomy" id="291045"/>
    <lineage>
        <taxon>Bacteria</taxon>
        <taxon>Bacillati</taxon>
        <taxon>Actinomycetota</taxon>
        <taxon>Actinomycetes</taxon>
        <taxon>Micrococcales</taxon>
        <taxon>Micrococcaceae</taxon>
        <taxon>Arthrobacter</taxon>
    </lineage>
</organism>
<dbReference type="OrthoDB" id="9808942at2"/>
<keyword evidence="3" id="KW-1185">Reference proteome</keyword>
<dbReference type="PANTHER" id="PTHR34297">
    <property type="entry name" value="HYPOTHETICAL CYTOSOLIC PROTEIN-RELATED"/>
    <property type="match status" value="1"/>
</dbReference>
<dbReference type="RefSeq" id="WP_110105863.1">
    <property type="nucleotide sequence ID" value="NZ_JACBZZ010000001.1"/>
</dbReference>
<comment type="similarity">
    <text evidence="1">Belongs to the asp23 family.</text>
</comment>
<comment type="caution">
    <text evidence="2">The sequence shown here is derived from an EMBL/GenBank/DDBJ whole genome shotgun (WGS) entry which is preliminary data.</text>
</comment>
<proteinExistence type="inferred from homology"/>
<dbReference type="InterPro" id="IPR005531">
    <property type="entry name" value="Asp23"/>
</dbReference>
<sequence>MDSQNQASPEVTPGTGIGAGTGPTIVAGEGRTVISETAVAKVVGIAARNVAGVHALGSGTSRSIGAIREVVGGADLTQGVRVEVGESQVAVDLILLAEYGYPLQTLANSVRAAVYTAVEELVGRDVIEVNIEITDVFIPPADSEKPAARTRLTDRLGNPKVSGTVAPTAAQGIDLTETGEQK</sequence>
<accession>A0A2V3DS61</accession>
<evidence type="ECO:0000313" key="3">
    <source>
        <dbReference type="Proteomes" id="UP000246303"/>
    </source>
</evidence>
<dbReference type="Proteomes" id="UP000246303">
    <property type="component" value="Unassembled WGS sequence"/>
</dbReference>
<protein>
    <submittedName>
        <fullName evidence="2">Asp23/Gls24 family envelope stress response protein</fullName>
    </submittedName>
</protein>
<dbReference type="EMBL" id="QHLZ01000004">
    <property type="protein sequence ID" value="PXA65998.1"/>
    <property type="molecule type" value="Genomic_DNA"/>
</dbReference>
<dbReference type="Pfam" id="PF03780">
    <property type="entry name" value="Asp23"/>
    <property type="match status" value="1"/>
</dbReference>
<dbReference type="PANTHER" id="PTHR34297:SF3">
    <property type="entry name" value="ALKALINE SHOCK PROTEIN 23"/>
    <property type="match status" value="1"/>
</dbReference>